<feature type="transmembrane region" description="Helical" evidence="6">
    <location>
        <begin position="109"/>
        <end position="129"/>
    </location>
</feature>
<dbReference type="AlphaFoldDB" id="A0A1H8PTV2"/>
<evidence type="ECO:0000256" key="1">
    <source>
        <dbReference type="ARBA" id="ARBA00004651"/>
    </source>
</evidence>
<keyword evidence="2 6" id="KW-0812">Transmembrane</keyword>
<dbReference type="SUPFAM" id="SSF103473">
    <property type="entry name" value="MFS general substrate transporter"/>
    <property type="match status" value="1"/>
</dbReference>
<evidence type="ECO:0000259" key="7">
    <source>
        <dbReference type="PROSITE" id="PS50850"/>
    </source>
</evidence>
<dbReference type="STRING" id="310780.SAMN05216267_10273"/>
<comment type="subcellular location">
    <subcellularLocation>
        <location evidence="1">Cell membrane</location>
        <topology evidence="1">Multi-pass membrane protein</topology>
    </subcellularLocation>
</comment>
<dbReference type="InterPro" id="IPR011701">
    <property type="entry name" value="MFS"/>
</dbReference>
<name>A0A1H8PTV2_9ACTN</name>
<keyword evidence="4 6" id="KW-0472">Membrane</keyword>
<protein>
    <submittedName>
        <fullName evidence="8">Predicted arabinose efflux permease, MFS family</fullName>
    </submittedName>
</protein>
<dbReference type="PANTHER" id="PTHR23520:SF5">
    <property type="entry name" value="TRANSPORTER, PUTATIVE (AFU_ORTHOLOGUE AFUA_3G04000)-RELATED"/>
    <property type="match status" value="1"/>
</dbReference>
<evidence type="ECO:0000313" key="8">
    <source>
        <dbReference type="EMBL" id="SEO45452.1"/>
    </source>
</evidence>
<dbReference type="GO" id="GO:0022857">
    <property type="term" value="F:transmembrane transporter activity"/>
    <property type="evidence" value="ECO:0007669"/>
    <property type="project" value="InterPro"/>
</dbReference>
<dbReference type="Gene3D" id="1.20.1250.20">
    <property type="entry name" value="MFS general substrate transporter like domains"/>
    <property type="match status" value="1"/>
</dbReference>
<feature type="compositionally biased region" description="Basic and acidic residues" evidence="5">
    <location>
        <begin position="371"/>
        <end position="382"/>
    </location>
</feature>
<organism evidence="8 9">
    <name type="scientific">Actinacidiphila rubida</name>
    <dbReference type="NCBI Taxonomy" id="310780"/>
    <lineage>
        <taxon>Bacteria</taxon>
        <taxon>Bacillati</taxon>
        <taxon>Actinomycetota</taxon>
        <taxon>Actinomycetes</taxon>
        <taxon>Kitasatosporales</taxon>
        <taxon>Streptomycetaceae</taxon>
        <taxon>Actinacidiphila</taxon>
    </lineage>
</organism>
<feature type="transmembrane region" description="Helical" evidence="6">
    <location>
        <begin position="149"/>
        <end position="166"/>
    </location>
</feature>
<keyword evidence="9" id="KW-1185">Reference proteome</keyword>
<evidence type="ECO:0000256" key="4">
    <source>
        <dbReference type="ARBA" id="ARBA00023136"/>
    </source>
</evidence>
<feature type="transmembrane region" description="Helical" evidence="6">
    <location>
        <begin position="265"/>
        <end position="285"/>
    </location>
</feature>
<accession>A0A1H8PTV2</accession>
<evidence type="ECO:0000256" key="3">
    <source>
        <dbReference type="ARBA" id="ARBA00022989"/>
    </source>
</evidence>
<dbReference type="PANTHER" id="PTHR23520">
    <property type="entry name" value="TRANSPORTER, PUTATIVE (AFU_ORTHOLOGUE AFUA_3G04000)-RELATED"/>
    <property type="match status" value="1"/>
</dbReference>
<dbReference type="GO" id="GO:0005886">
    <property type="term" value="C:plasma membrane"/>
    <property type="evidence" value="ECO:0007669"/>
    <property type="project" value="UniProtKB-SubCell"/>
</dbReference>
<dbReference type="Pfam" id="PF07690">
    <property type="entry name" value="MFS_1"/>
    <property type="match status" value="1"/>
</dbReference>
<feature type="transmembrane region" description="Helical" evidence="6">
    <location>
        <begin position="187"/>
        <end position="213"/>
    </location>
</feature>
<keyword evidence="3 6" id="KW-1133">Transmembrane helix</keyword>
<evidence type="ECO:0000256" key="6">
    <source>
        <dbReference type="SAM" id="Phobius"/>
    </source>
</evidence>
<dbReference type="EMBL" id="FODD01000027">
    <property type="protein sequence ID" value="SEO45452.1"/>
    <property type="molecule type" value="Genomic_DNA"/>
</dbReference>
<sequence>MAQYLSALGLSPLQIGAVVTGTLIGSAALTLGVGLGAGRRQFRHLLLAAAALMAATGVGFALASAFGLLLAVAVVGTLNPTSGDVSVFLPIEQAYVAERISDTTRPRVYGHYTLAGTLGAALGVLASALPGPASDVLHIGVLTAERGGFLLYATIAVGLCHAYQRLPQDDRSPARRQRRPLRESRRTVVELAALFSLDAAGGGFAIQSLLVLWLHLRFGLGPTPLAVVFFAASILAATSLLAAGPLAQRLGLVKTMVWTHLPADVMLTLAALAPSAWLAVSLLLGRAACSSMDVPARQSLVMALVPPGERMAAAGVTNVPRALAAAATPIAAGALLTVSHAGWPLLIGGIMKITYDLALWRLYHHVPERSGGRRKVEGHSRTPESGGPPLAEGHS</sequence>
<feature type="region of interest" description="Disordered" evidence="5">
    <location>
        <begin position="371"/>
        <end position="395"/>
    </location>
</feature>
<gene>
    <name evidence="8" type="ORF">SAMN05216267_10273</name>
</gene>
<feature type="transmembrane region" description="Helical" evidence="6">
    <location>
        <begin position="45"/>
        <end position="63"/>
    </location>
</feature>
<evidence type="ECO:0000313" key="9">
    <source>
        <dbReference type="Proteomes" id="UP000181951"/>
    </source>
</evidence>
<evidence type="ECO:0000256" key="5">
    <source>
        <dbReference type="SAM" id="MobiDB-lite"/>
    </source>
</evidence>
<dbReference type="InterPro" id="IPR036259">
    <property type="entry name" value="MFS_trans_sf"/>
</dbReference>
<feature type="transmembrane region" description="Helical" evidence="6">
    <location>
        <begin position="225"/>
        <end position="244"/>
    </location>
</feature>
<dbReference type="PROSITE" id="PS50850">
    <property type="entry name" value="MFS"/>
    <property type="match status" value="1"/>
</dbReference>
<proteinExistence type="predicted"/>
<dbReference type="Proteomes" id="UP000181951">
    <property type="component" value="Unassembled WGS sequence"/>
</dbReference>
<feature type="transmembrane region" description="Helical" evidence="6">
    <location>
        <begin position="69"/>
        <end position="89"/>
    </location>
</feature>
<evidence type="ECO:0000256" key="2">
    <source>
        <dbReference type="ARBA" id="ARBA00022692"/>
    </source>
</evidence>
<dbReference type="InterPro" id="IPR020846">
    <property type="entry name" value="MFS_dom"/>
</dbReference>
<reference evidence="8 9" key="1">
    <citation type="submission" date="2016-10" db="EMBL/GenBank/DDBJ databases">
        <authorList>
            <person name="de Groot N.N."/>
        </authorList>
    </citation>
    <scope>NUCLEOTIDE SEQUENCE [LARGE SCALE GENOMIC DNA]</scope>
    <source>
        <strain evidence="8 9">CGMCC 4.2026</strain>
    </source>
</reference>
<feature type="domain" description="Major facilitator superfamily (MFS) profile" evidence="7">
    <location>
        <begin position="187"/>
        <end position="395"/>
    </location>
</feature>
<feature type="transmembrane region" description="Helical" evidence="6">
    <location>
        <begin position="12"/>
        <end position="33"/>
    </location>
</feature>